<keyword evidence="7 12" id="KW-0479">Metal-binding</keyword>
<sequence length="466" mass="52582">MDPLWLARLQFASTTIFHYFFVPMSIGLALIIAIMQTMYVVKDDEKYKRMTKFWGTLFLINFAVGVVTGILQEFQFGMNWSTYSRFVGDVFGPSLAIEGLLAFFMESTFIGLWVFGWDRLSKRVHLLSVWLVSIGTILSAFWILSANSFMQSPVGYEVVDGRAQMANFWEIIANPQLWVQFPHVLTSAFATGAFLIAGVSAWKISKKQDVDMFKRSFKISIIVAAISSLFILVTGHNQAQNLVETQPMKLAAAEALWEHSEDPAPFTVIAGINSDEKTNDWSLDIPYVLSLLSYNKFSGSLQGLNELQDQYVEKYGPGDYIPHVPTIFWSFRAMVVSGTLMLMVAIYGWYAARKDNLEKHPRFLKLMVWAIALPFIGNTVGWIVTELGRQPWVVFGVMKTEDAVSPSVTANEVLFSLVTFNLLYAILGAVMVYLFVKHIKKDSTKKKETPMTTDPFSKEGTEIVSQ</sequence>
<dbReference type="Proteomes" id="UP000321574">
    <property type="component" value="Unassembled WGS sequence"/>
</dbReference>
<comment type="similarity">
    <text evidence="2 12">Belongs to the cytochrome ubiquinol oxidase subunit 1 family.</text>
</comment>
<dbReference type="EMBL" id="VDUW01000004">
    <property type="protein sequence ID" value="TXL65151.1"/>
    <property type="molecule type" value="Genomic_DNA"/>
</dbReference>
<dbReference type="PANTHER" id="PTHR30365">
    <property type="entry name" value="CYTOCHROME D UBIQUINOL OXIDASE"/>
    <property type="match status" value="1"/>
</dbReference>
<dbReference type="AlphaFoldDB" id="A0A5C8NVD3"/>
<keyword evidence="3 12" id="KW-0813">Transport</keyword>
<feature type="region of interest" description="Disordered" evidence="13">
    <location>
        <begin position="446"/>
        <end position="466"/>
    </location>
</feature>
<feature type="transmembrane region" description="Helical" evidence="12">
    <location>
        <begin position="327"/>
        <end position="351"/>
    </location>
</feature>
<evidence type="ECO:0000256" key="13">
    <source>
        <dbReference type="SAM" id="MobiDB-lite"/>
    </source>
</evidence>
<feature type="transmembrane region" description="Helical" evidence="12">
    <location>
        <begin position="413"/>
        <end position="436"/>
    </location>
</feature>
<evidence type="ECO:0000313" key="15">
    <source>
        <dbReference type="Proteomes" id="UP000321574"/>
    </source>
</evidence>
<accession>A0A5C8NVD3</accession>
<feature type="transmembrane region" description="Helical" evidence="12">
    <location>
        <begin position="91"/>
        <end position="115"/>
    </location>
</feature>
<organism evidence="14 15">
    <name type="scientific">Cerasibacillus terrae</name>
    <dbReference type="NCBI Taxonomy" id="2498845"/>
    <lineage>
        <taxon>Bacteria</taxon>
        <taxon>Bacillati</taxon>
        <taxon>Bacillota</taxon>
        <taxon>Bacilli</taxon>
        <taxon>Bacillales</taxon>
        <taxon>Bacillaceae</taxon>
        <taxon>Cerasibacillus</taxon>
    </lineage>
</organism>
<keyword evidence="4 12" id="KW-1003">Cell membrane</keyword>
<dbReference type="GO" id="GO:0046872">
    <property type="term" value="F:metal ion binding"/>
    <property type="evidence" value="ECO:0007669"/>
    <property type="project" value="UniProtKB-UniRule"/>
</dbReference>
<dbReference type="PANTHER" id="PTHR30365:SF15">
    <property type="entry name" value="CYTOCHROME BD UBIQUINOL OXIDASE SUBUNIT 1"/>
    <property type="match status" value="1"/>
</dbReference>
<feature type="compositionally biased region" description="Basic and acidic residues" evidence="13">
    <location>
        <begin position="456"/>
        <end position="466"/>
    </location>
</feature>
<evidence type="ECO:0000256" key="5">
    <source>
        <dbReference type="ARBA" id="ARBA00022617"/>
    </source>
</evidence>
<feature type="transmembrane region" description="Helical" evidence="12">
    <location>
        <begin position="216"/>
        <end position="235"/>
    </location>
</feature>
<feature type="transmembrane region" description="Helical" evidence="12">
    <location>
        <begin position="20"/>
        <end position="41"/>
    </location>
</feature>
<comment type="caution">
    <text evidence="14">The sequence shown here is derived from an EMBL/GenBank/DDBJ whole genome shotgun (WGS) entry which is preliminary data.</text>
</comment>
<feature type="transmembrane region" description="Helical" evidence="12">
    <location>
        <begin position="53"/>
        <end position="71"/>
    </location>
</feature>
<evidence type="ECO:0000256" key="2">
    <source>
        <dbReference type="ARBA" id="ARBA00009819"/>
    </source>
</evidence>
<keyword evidence="11 12" id="KW-0472">Membrane</keyword>
<proteinExistence type="inferred from homology"/>
<keyword evidence="10 12" id="KW-0408">Iron</keyword>
<dbReference type="OrthoDB" id="9807042at2"/>
<evidence type="ECO:0000256" key="7">
    <source>
        <dbReference type="ARBA" id="ARBA00022723"/>
    </source>
</evidence>
<dbReference type="RefSeq" id="WP_147667024.1">
    <property type="nucleotide sequence ID" value="NZ_VDUW01000004.1"/>
</dbReference>
<keyword evidence="9 12" id="KW-1133">Transmembrane helix</keyword>
<evidence type="ECO:0000256" key="1">
    <source>
        <dbReference type="ARBA" id="ARBA00004651"/>
    </source>
</evidence>
<dbReference type="GO" id="GO:0020037">
    <property type="term" value="F:heme binding"/>
    <property type="evidence" value="ECO:0007669"/>
    <property type="project" value="TreeGrafter"/>
</dbReference>
<evidence type="ECO:0000256" key="3">
    <source>
        <dbReference type="ARBA" id="ARBA00022448"/>
    </source>
</evidence>
<dbReference type="GO" id="GO:0009055">
    <property type="term" value="F:electron transfer activity"/>
    <property type="evidence" value="ECO:0007669"/>
    <property type="project" value="UniProtKB-UniRule"/>
</dbReference>
<evidence type="ECO:0000313" key="14">
    <source>
        <dbReference type="EMBL" id="TXL65151.1"/>
    </source>
</evidence>
<keyword evidence="15" id="KW-1185">Reference proteome</keyword>
<evidence type="ECO:0000256" key="6">
    <source>
        <dbReference type="ARBA" id="ARBA00022692"/>
    </source>
</evidence>
<reference evidence="14 15" key="1">
    <citation type="submission" date="2019-06" db="EMBL/GenBank/DDBJ databases">
        <title>Cerasibacillus sp. nov., isolated from maize field.</title>
        <authorList>
            <person name="Lin S.-Y."/>
            <person name="Tsai C.-F."/>
            <person name="Young C.-C."/>
        </authorList>
    </citation>
    <scope>NUCLEOTIDE SEQUENCE [LARGE SCALE GENOMIC DNA]</scope>
    <source>
        <strain evidence="14 15">CC-CFT480</strain>
    </source>
</reference>
<feature type="transmembrane region" description="Helical" evidence="12">
    <location>
        <begin position="184"/>
        <end position="204"/>
    </location>
</feature>
<feature type="transmembrane region" description="Helical" evidence="12">
    <location>
        <begin position="127"/>
        <end position="144"/>
    </location>
</feature>
<comment type="subcellular location">
    <subcellularLocation>
        <location evidence="1">Cell membrane</location>
        <topology evidence="1">Multi-pass membrane protein</topology>
    </subcellularLocation>
</comment>
<dbReference type="GO" id="GO:0019646">
    <property type="term" value="P:aerobic electron transport chain"/>
    <property type="evidence" value="ECO:0007669"/>
    <property type="project" value="InterPro"/>
</dbReference>
<evidence type="ECO:0000256" key="11">
    <source>
        <dbReference type="ARBA" id="ARBA00023136"/>
    </source>
</evidence>
<feature type="transmembrane region" description="Helical" evidence="12">
    <location>
        <begin position="363"/>
        <end position="384"/>
    </location>
</feature>
<evidence type="ECO:0000256" key="4">
    <source>
        <dbReference type="ARBA" id="ARBA00022475"/>
    </source>
</evidence>
<dbReference type="GO" id="GO:0016682">
    <property type="term" value="F:oxidoreductase activity, acting on diphenols and related substances as donors, oxygen as acceptor"/>
    <property type="evidence" value="ECO:0007669"/>
    <property type="project" value="TreeGrafter"/>
</dbReference>
<evidence type="ECO:0000256" key="12">
    <source>
        <dbReference type="PIRNR" id="PIRNR006446"/>
    </source>
</evidence>
<keyword evidence="5 12" id="KW-0349">Heme</keyword>
<dbReference type="GO" id="GO:0005886">
    <property type="term" value="C:plasma membrane"/>
    <property type="evidence" value="ECO:0007669"/>
    <property type="project" value="UniProtKB-SubCell"/>
</dbReference>
<dbReference type="Pfam" id="PF01654">
    <property type="entry name" value="Cyt_bd_oxida_I"/>
    <property type="match status" value="1"/>
</dbReference>
<evidence type="ECO:0000256" key="10">
    <source>
        <dbReference type="ARBA" id="ARBA00023004"/>
    </source>
</evidence>
<keyword evidence="8 12" id="KW-0249">Electron transport</keyword>
<evidence type="ECO:0000256" key="8">
    <source>
        <dbReference type="ARBA" id="ARBA00022982"/>
    </source>
</evidence>
<protein>
    <submittedName>
        <fullName evidence="14">Cytochrome ubiquinol oxidase subunit I</fullName>
    </submittedName>
</protein>
<keyword evidence="6 12" id="KW-0812">Transmembrane</keyword>
<evidence type="ECO:0000256" key="9">
    <source>
        <dbReference type="ARBA" id="ARBA00022989"/>
    </source>
</evidence>
<gene>
    <name evidence="14" type="ORF">FHP05_08425</name>
</gene>
<name>A0A5C8NVD3_9BACI</name>
<dbReference type="GO" id="GO:0070069">
    <property type="term" value="C:cytochrome complex"/>
    <property type="evidence" value="ECO:0007669"/>
    <property type="project" value="UniProtKB-UniRule"/>
</dbReference>
<dbReference type="PIRSF" id="PIRSF006446">
    <property type="entry name" value="Cyt_quinol_oxidase_1"/>
    <property type="match status" value="1"/>
</dbReference>
<dbReference type="InterPro" id="IPR002585">
    <property type="entry name" value="Cyt-d_ubiquinol_oxidase_su_1"/>
</dbReference>